<dbReference type="PANTHER" id="PTHR13947:SF37">
    <property type="entry name" value="LD18367P"/>
    <property type="match status" value="1"/>
</dbReference>
<dbReference type="Gene3D" id="3.40.630.30">
    <property type="match status" value="1"/>
</dbReference>
<dbReference type="PROSITE" id="PS51186">
    <property type="entry name" value="GNAT"/>
    <property type="match status" value="1"/>
</dbReference>
<feature type="domain" description="N-acetyltransferase" evidence="2">
    <location>
        <begin position="1"/>
        <end position="159"/>
    </location>
</feature>
<dbReference type="Proteomes" id="UP001357452">
    <property type="component" value="Unassembled WGS sequence"/>
</dbReference>
<evidence type="ECO:0000259" key="2">
    <source>
        <dbReference type="PROSITE" id="PS51186"/>
    </source>
</evidence>
<gene>
    <name evidence="3" type="ORF">V2H41_00905</name>
</gene>
<dbReference type="InterPro" id="IPR000182">
    <property type="entry name" value="GNAT_dom"/>
</dbReference>
<keyword evidence="4" id="KW-1185">Reference proteome</keyword>
<dbReference type="CDD" id="cd04301">
    <property type="entry name" value="NAT_SF"/>
    <property type="match status" value="1"/>
</dbReference>
<evidence type="ECO:0000256" key="1">
    <source>
        <dbReference type="ARBA" id="ARBA00022679"/>
    </source>
</evidence>
<dbReference type="InterPro" id="IPR016181">
    <property type="entry name" value="Acyl_CoA_acyltransferase"/>
</dbReference>
<accession>A0ABU7RCU8</accession>
<organism evidence="3 4">
    <name type="scientific">Niabella digestorum</name>
    <dbReference type="NCBI Taxonomy" id="3117701"/>
    <lineage>
        <taxon>Bacteria</taxon>
        <taxon>Pseudomonadati</taxon>
        <taxon>Bacteroidota</taxon>
        <taxon>Chitinophagia</taxon>
        <taxon>Chitinophagales</taxon>
        <taxon>Chitinophagaceae</taxon>
        <taxon>Niabella</taxon>
    </lineage>
</organism>
<dbReference type="RefSeq" id="WP_330973228.1">
    <property type="nucleotide sequence ID" value="NZ_JAZGLY010000001.1"/>
</dbReference>
<dbReference type="Pfam" id="PF00583">
    <property type="entry name" value="Acetyltransf_1"/>
    <property type="match status" value="1"/>
</dbReference>
<proteinExistence type="predicted"/>
<name>A0ABU7RCU8_9BACT</name>
<keyword evidence="1" id="KW-0808">Transferase</keyword>
<evidence type="ECO:0000313" key="3">
    <source>
        <dbReference type="EMBL" id="MEE6185820.1"/>
    </source>
</evidence>
<dbReference type="SUPFAM" id="SSF55729">
    <property type="entry name" value="Acyl-CoA N-acyltransferases (Nat)"/>
    <property type="match status" value="1"/>
</dbReference>
<evidence type="ECO:0000313" key="4">
    <source>
        <dbReference type="Proteomes" id="UP001357452"/>
    </source>
</evidence>
<sequence>MIIRKIKESDNPILAQIIRDTFDEYNAPRPGTVYTDPRTDNLYDLFKTPRSVLWVAEVDNEVVGSCGIFPTEGLPADCAELVKFYLKKEARGVGVGRALMEKSVQSAIEMGYKQLYLESLPQFSGAVKMYEKLGFTHLDHPMGQSGHVTCNIWMIKNLAPIS</sequence>
<protein>
    <submittedName>
        <fullName evidence="3">GNAT family N-acetyltransferase</fullName>
    </submittedName>
</protein>
<comment type="caution">
    <text evidence="3">The sequence shown here is derived from an EMBL/GenBank/DDBJ whole genome shotgun (WGS) entry which is preliminary data.</text>
</comment>
<dbReference type="EMBL" id="JAZGLY010000001">
    <property type="protein sequence ID" value="MEE6185820.1"/>
    <property type="molecule type" value="Genomic_DNA"/>
</dbReference>
<dbReference type="InterPro" id="IPR050769">
    <property type="entry name" value="NAT_camello-type"/>
</dbReference>
<reference evidence="3 4" key="1">
    <citation type="submission" date="2024-01" db="EMBL/GenBank/DDBJ databases">
        <title>Niabella digestum sp. nov., isolated from waste digestion system.</title>
        <authorList>
            <person name="Zhang L."/>
        </authorList>
    </citation>
    <scope>NUCLEOTIDE SEQUENCE [LARGE SCALE GENOMIC DNA]</scope>
    <source>
        <strain evidence="3 4">A18</strain>
    </source>
</reference>
<dbReference type="PANTHER" id="PTHR13947">
    <property type="entry name" value="GNAT FAMILY N-ACETYLTRANSFERASE"/>
    <property type="match status" value="1"/>
</dbReference>